<dbReference type="STRING" id="349307.Mthe_1064"/>
<evidence type="ECO:0000259" key="1">
    <source>
        <dbReference type="Pfam" id="PF00534"/>
    </source>
</evidence>
<dbReference type="Pfam" id="PF00534">
    <property type="entry name" value="Glycos_transf_1"/>
    <property type="match status" value="1"/>
</dbReference>
<dbReference type="SUPFAM" id="SSF53756">
    <property type="entry name" value="UDP-Glycosyltransferase/glycogen phosphorylase"/>
    <property type="match status" value="1"/>
</dbReference>
<dbReference type="CAZy" id="GT4">
    <property type="family name" value="Glycosyltransferase Family 4"/>
</dbReference>
<accession>A0B824</accession>
<gene>
    <name evidence="3" type="ordered locus">Mthe_1064</name>
</gene>
<dbReference type="PANTHER" id="PTHR12526:SF584">
    <property type="entry name" value="GLYCOSYLTRANSFERASE"/>
    <property type="match status" value="1"/>
</dbReference>
<protein>
    <submittedName>
        <fullName evidence="3">Glycosyl transferase, group 1</fullName>
    </submittedName>
</protein>
<dbReference type="KEGG" id="mtp:Mthe_1064"/>
<dbReference type="InterPro" id="IPR001296">
    <property type="entry name" value="Glyco_trans_1"/>
</dbReference>
<dbReference type="Proteomes" id="UP000000674">
    <property type="component" value="Chromosome"/>
</dbReference>
<keyword evidence="3" id="KW-0808">Transferase</keyword>
<dbReference type="EMBL" id="CP000477">
    <property type="protein sequence ID" value="ABK14848.1"/>
    <property type="molecule type" value="Genomic_DNA"/>
</dbReference>
<dbReference type="PANTHER" id="PTHR12526">
    <property type="entry name" value="GLYCOSYLTRANSFERASE"/>
    <property type="match status" value="1"/>
</dbReference>
<proteinExistence type="predicted"/>
<feature type="domain" description="Glycosyl transferase family 1" evidence="1">
    <location>
        <begin position="195"/>
        <end position="338"/>
    </location>
</feature>
<name>A0B824_METTP</name>
<dbReference type="InterPro" id="IPR028098">
    <property type="entry name" value="Glyco_trans_4-like_N"/>
</dbReference>
<sequence length="363" mass="41347">MILVRVAIFLDYIGAIGGGERVALMLGRALGADIITTDLNPELVDRLGYGDVTIKRLGDTIKLPPLKQISASLLFGMCDVSDGYDFFIFSGNWSHYAARKHHPNMWYCYTPVRAFYDLRESMISRQPGYFRRLVTSSWIRCHSWFDQRSVRNLDRIVAISETVRQRIEKYHKRSADVIYPPVDTGRFRFRTYGDFWLSVNRIYPEKRIDLQFDVFRKLPDERLVVVGGYAKGDHAESYYRRLVKKIPDNVKMLGTVSEDELVDLYARCKGLVCTAMDEDFGLTPVEAMASGKPVVAVREGGYVETVVDGVTGELVAADRDELIAAIKNISSNPERYRDACLARAREFDMGVFLEKFRSAIRSG</sequence>
<dbReference type="Pfam" id="PF13439">
    <property type="entry name" value="Glyco_transf_4"/>
    <property type="match status" value="1"/>
</dbReference>
<evidence type="ECO:0000259" key="2">
    <source>
        <dbReference type="Pfam" id="PF13439"/>
    </source>
</evidence>
<dbReference type="Gene3D" id="3.40.50.2000">
    <property type="entry name" value="Glycogen Phosphorylase B"/>
    <property type="match status" value="1"/>
</dbReference>
<reference evidence="3 4" key="1">
    <citation type="submission" date="2006-10" db="EMBL/GenBank/DDBJ databases">
        <title>Complete sequence of Methanosaeta thermophila PT.</title>
        <authorList>
            <consortium name="US DOE Joint Genome Institute"/>
            <person name="Copeland A."/>
            <person name="Lucas S."/>
            <person name="Lapidus A."/>
            <person name="Barry K."/>
            <person name="Detter J.C."/>
            <person name="Glavina del Rio T."/>
            <person name="Hammon N."/>
            <person name="Israni S."/>
            <person name="Pitluck S."/>
            <person name="Chain P."/>
            <person name="Malfatti S."/>
            <person name="Shin M."/>
            <person name="Vergez L."/>
            <person name="Schmutz J."/>
            <person name="Larimer F."/>
            <person name="Land M."/>
            <person name="Hauser L."/>
            <person name="Kyrpides N."/>
            <person name="Kim E."/>
            <person name="Smith K.S."/>
            <person name="Ingram-Smith C."/>
            <person name="Richardson P."/>
        </authorList>
    </citation>
    <scope>NUCLEOTIDE SEQUENCE [LARGE SCALE GENOMIC DNA]</scope>
    <source>
        <strain evidence="4">DSM 6194 / JCM 14653 / NBRC 101360 / PT</strain>
    </source>
</reference>
<organism evidence="3 4">
    <name type="scientific">Methanothrix thermoacetophila (strain DSM 6194 / JCM 14653 / NBRC 101360 / PT)</name>
    <name type="common">Methanosaeta thermophila</name>
    <dbReference type="NCBI Taxonomy" id="349307"/>
    <lineage>
        <taxon>Archaea</taxon>
        <taxon>Methanobacteriati</taxon>
        <taxon>Methanobacteriota</taxon>
        <taxon>Stenosarchaea group</taxon>
        <taxon>Methanomicrobia</taxon>
        <taxon>Methanotrichales</taxon>
        <taxon>Methanotrichaceae</taxon>
        <taxon>Methanothrix</taxon>
    </lineage>
</organism>
<feature type="domain" description="Glycosyltransferase subfamily 4-like N-terminal" evidence="2">
    <location>
        <begin position="16"/>
        <end position="186"/>
    </location>
</feature>
<keyword evidence="4" id="KW-1185">Reference proteome</keyword>
<evidence type="ECO:0000313" key="4">
    <source>
        <dbReference type="Proteomes" id="UP000000674"/>
    </source>
</evidence>
<dbReference type="HOGENOM" id="CLU_041001_1_0_2"/>
<evidence type="ECO:0000313" key="3">
    <source>
        <dbReference type="EMBL" id="ABK14848.1"/>
    </source>
</evidence>
<dbReference type="AlphaFoldDB" id="A0B824"/>
<dbReference type="GO" id="GO:0016757">
    <property type="term" value="F:glycosyltransferase activity"/>
    <property type="evidence" value="ECO:0007669"/>
    <property type="project" value="InterPro"/>
</dbReference>